<feature type="transmembrane region" description="Helical" evidence="6">
    <location>
        <begin position="200"/>
        <end position="218"/>
    </location>
</feature>
<evidence type="ECO:0000313" key="7">
    <source>
        <dbReference type="EMBL" id="CAB4732670.1"/>
    </source>
</evidence>
<proteinExistence type="predicted"/>
<dbReference type="PANTHER" id="PTHR43370:SF1">
    <property type="entry name" value="GUANOSINE ABC TRANSPORTER PERMEASE PROTEIN NUPQ"/>
    <property type="match status" value="1"/>
</dbReference>
<dbReference type="AlphaFoldDB" id="A0A6J6SCK8"/>
<feature type="transmembrane region" description="Helical" evidence="6">
    <location>
        <begin position="12"/>
        <end position="36"/>
    </location>
</feature>
<feature type="transmembrane region" description="Helical" evidence="6">
    <location>
        <begin position="88"/>
        <end position="106"/>
    </location>
</feature>
<dbReference type="GO" id="GO:0022857">
    <property type="term" value="F:transmembrane transporter activity"/>
    <property type="evidence" value="ECO:0007669"/>
    <property type="project" value="InterPro"/>
</dbReference>
<name>A0A6J6SCK8_9ZZZZ</name>
<evidence type="ECO:0000256" key="6">
    <source>
        <dbReference type="SAM" id="Phobius"/>
    </source>
</evidence>
<dbReference type="EMBL" id="CAEZYV010000027">
    <property type="protein sequence ID" value="CAB4732670.1"/>
    <property type="molecule type" value="Genomic_DNA"/>
</dbReference>
<reference evidence="7" key="1">
    <citation type="submission" date="2020-05" db="EMBL/GenBank/DDBJ databases">
        <authorList>
            <person name="Chiriac C."/>
            <person name="Salcher M."/>
            <person name="Ghai R."/>
            <person name="Kavagutti S V."/>
        </authorList>
    </citation>
    <scope>NUCLEOTIDE SEQUENCE</scope>
</reference>
<gene>
    <name evidence="7" type="ORF">UFOPK2788_00290</name>
</gene>
<feature type="transmembrane region" description="Helical" evidence="6">
    <location>
        <begin position="143"/>
        <end position="165"/>
    </location>
</feature>
<keyword evidence="5 6" id="KW-0472">Membrane</keyword>
<keyword evidence="4 6" id="KW-1133">Transmembrane helix</keyword>
<feature type="transmembrane region" description="Helical" evidence="6">
    <location>
        <begin position="253"/>
        <end position="275"/>
    </location>
</feature>
<comment type="subcellular location">
    <subcellularLocation>
        <location evidence="1">Cell membrane</location>
        <topology evidence="1">Multi-pass membrane protein</topology>
    </subcellularLocation>
</comment>
<evidence type="ECO:0000256" key="3">
    <source>
        <dbReference type="ARBA" id="ARBA00022692"/>
    </source>
</evidence>
<evidence type="ECO:0000256" key="5">
    <source>
        <dbReference type="ARBA" id="ARBA00023136"/>
    </source>
</evidence>
<sequence>MSEIRSNIQKRRLRGVSVISALSVLSLIFFGFVSPGKDKTTFGFVLNNEWVILKEWVIAAATGARIFSLISVIASLFAILAYRKRAQIIVPVAFATFGIFMSFITWAASGKFIPFTGLLQGALLLAVPLVFGSMSGLICERSGVINIAIEGQLLASAFVSGVVASLTHKTIWGLIAAPIAGAAISFLLATFSIKFSVDQVILGFVLNVLVIGLTDFLYKKLLVPYQATWNTAPTFGHIDIPILSKLPILGPILFSQSVVVYLMFAIVATITFALFKTKWGLRTRAIGEHPTAADTVGIDVNKLRFKNVMIAGLIAGVGGAYYTVGSVGAFGKEMTAGAGFIALAALIFGKWSPLGAVFAALLFGFADNLQSTLTIIGVSIPSEFMLMVPYIATIIAVTGLVGRVRAPAADGVPYQRGGAH</sequence>
<feature type="transmembrane region" description="Helical" evidence="6">
    <location>
        <begin position="336"/>
        <end position="363"/>
    </location>
</feature>
<dbReference type="InterPro" id="IPR001851">
    <property type="entry name" value="ABC_transp_permease"/>
</dbReference>
<protein>
    <submittedName>
        <fullName evidence="7">Unannotated protein</fullName>
    </submittedName>
</protein>
<feature type="transmembrane region" description="Helical" evidence="6">
    <location>
        <begin position="171"/>
        <end position="193"/>
    </location>
</feature>
<feature type="transmembrane region" description="Helical" evidence="6">
    <location>
        <begin position="384"/>
        <end position="404"/>
    </location>
</feature>
<organism evidence="7">
    <name type="scientific">freshwater metagenome</name>
    <dbReference type="NCBI Taxonomy" id="449393"/>
    <lineage>
        <taxon>unclassified sequences</taxon>
        <taxon>metagenomes</taxon>
        <taxon>ecological metagenomes</taxon>
    </lineage>
</organism>
<keyword evidence="3 6" id="KW-0812">Transmembrane</keyword>
<dbReference type="Pfam" id="PF02653">
    <property type="entry name" value="BPD_transp_2"/>
    <property type="match status" value="1"/>
</dbReference>
<dbReference type="PANTHER" id="PTHR43370">
    <property type="entry name" value="SUGAR ABC TRANSPORTER INTEGRAL MEMBRANE PROTEIN-RELATED"/>
    <property type="match status" value="1"/>
</dbReference>
<evidence type="ECO:0000256" key="1">
    <source>
        <dbReference type="ARBA" id="ARBA00004651"/>
    </source>
</evidence>
<dbReference type="GO" id="GO:0005886">
    <property type="term" value="C:plasma membrane"/>
    <property type="evidence" value="ECO:0007669"/>
    <property type="project" value="UniProtKB-SubCell"/>
</dbReference>
<feature type="transmembrane region" description="Helical" evidence="6">
    <location>
        <begin position="308"/>
        <end position="330"/>
    </location>
</feature>
<accession>A0A6J6SCK8</accession>
<evidence type="ECO:0000256" key="4">
    <source>
        <dbReference type="ARBA" id="ARBA00022989"/>
    </source>
</evidence>
<evidence type="ECO:0000256" key="2">
    <source>
        <dbReference type="ARBA" id="ARBA00022475"/>
    </source>
</evidence>
<keyword evidence="2" id="KW-1003">Cell membrane</keyword>
<feature type="transmembrane region" description="Helical" evidence="6">
    <location>
        <begin position="56"/>
        <end position="81"/>
    </location>
</feature>
<feature type="transmembrane region" description="Helical" evidence="6">
    <location>
        <begin position="112"/>
        <end position="131"/>
    </location>
</feature>
<dbReference type="CDD" id="cd06580">
    <property type="entry name" value="TM_PBP1_transp_TpRbsC_like"/>
    <property type="match status" value="1"/>
</dbReference>